<protein>
    <recommendedName>
        <fullName evidence="3">3-keto-disaccharide hydrolase domain-containing protein</fullName>
    </recommendedName>
</protein>
<dbReference type="Gene3D" id="2.60.120.560">
    <property type="entry name" value="Exo-inulinase, domain 1"/>
    <property type="match status" value="1"/>
</dbReference>
<organism evidence="1 2">
    <name type="scientific">Tengunoibacter tsumagoiensis</name>
    <dbReference type="NCBI Taxonomy" id="2014871"/>
    <lineage>
        <taxon>Bacteria</taxon>
        <taxon>Bacillati</taxon>
        <taxon>Chloroflexota</taxon>
        <taxon>Ktedonobacteria</taxon>
        <taxon>Ktedonobacterales</taxon>
        <taxon>Dictyobacteraceae</taxon>
        <taxon>Tengunoibacter</taxon>
    </lineage>
</organism>
<comment type="caution">
    <text evidence="1">The sequence shown here is derived from an EMBL/GenBank/DDBJ whole genome shotgun (WGS) entry which is preliminary data.</text>
</comment>
<evidence type="ECO:0008006" key="3">
    <source>
        <dbReference type="Google" id="ProtNLM"/>
    </source>
</evidence>
<gene>
    <name evidence="1" type="ORF">KTT_50670</name>
</gene>
<proteinExistence type="predicted"/>
<keyword evidence="2" id="KW-1185">Reference proteome</keyword>
<evidence type="ECO:0000313" key="2">
    <source>
        <dbReference type="Proteomes" id="UP000287352"/>
    </source>
</evidence>
<reference evidence="2" key="1">
    <citation type="submission" date="2018-12" db="EMBL/GenBank/DDBJ databases">
        <title>Tengunoibacter tsumagoiensis gen. nov., sp. nov., Dictyobacter kobayashii sp. nov., D. alpinus sp. nov., and D. joshuensis sp. nov. and description of Dictyobacteraceae fam. nov. within the order Ktedonobacterales isolated from Tengu-no-mugimeshi.</title>
        <authorList>
            <person name="Wang C.M."/>
            <person name="Zheng Y."/>
            <person name="Sakai Y."/>
            <person name="Toyoda A."/>
            <person name="Minakuchi Y."/>
            <person name="Abe K."/>
            <person name="Yokota A."/>
            <person name="Yabe S."/>
        </authorList>
    </citation>
    <scope>NUCLEOTIDE SEQUENCE [LARGE SCALE GENOMIC DNA]</scope>
    <source>
        <strain evidence="2">Uno3</strain>
    </source>
</reference>
<accession>A0A402A7Z7</accession>
<evidence type="ECO:0000313" key="1">
    <source>
        <dbReference type="EMBL" id="GCE15208.1"/>
    </source>
</evidence>
<sequence length="215" mass="23887">MNNLSKQVQSSQLYYASTDPQTIYSRVTGKASDDTDPLSDTNVSYWHTTDPGAADQSATCLFKDGSLHVTIQTPQALFYCTSGQVYKQFAFQVNYAILQGLGGGIVFRTSNSDHTYYLWNLDTSGAYRLMVISNNRLVSVLLEGKHISSFKTGYNQENVLTVIAYDSMILLYVNKHFVDRVKDNSFASGEIGLLSYNGDTTTDVSFTNAKVWLLS</sequence>
<dbReference type="AlphaFoldDB" id="A0A402A7Z7"/>
<name>A0A402A7Z7_9CHLR</name>
<dbReference type="Proteomes" id="UP000287352">
    <property type="component" value="Unassembled WGS sequence"/>
</dbReference>
<dbReference type="EMBL" id="BIFR01000002">
    <property type="protein sequence ID" value="GCE15208.1"/>
    <property type="molecule type" value="Genomic_DNA"/>
</dbReference>